<evidence type="ECO:0000256" key="6">
    <source>
        <dbReference type="ARBA" id="ARBA00049183"/>
    </source>
</evidence>
<comment type="subcellular location">
    <subcellularLocation>
        <location evidence="8">Cell membrane</location>
    </subcellularLocation>
</comment>
<evidence type="ECO:0000313" key="11">
    <source>
        <dbReference type="Proteomes" id="UP000663920"/>
    </source>
</evidence>
<dbReference type="GO" id="GO:0005886">
    <property type="term" value="C:plasma membrane"/>
    <property type="evidence" value="ECO:0007669"/>
    <property type="project" value="UniProtKB-SubCell"/>
</dbReference>
<dbReference type="RefSeq" id="WP_208080108.1">
    <property type="nucleotide sequence ID" value="NZ_CP071869.1"/>
</dbReference>
<feature type="domain" description="3-deoxy-D-manno-octulosonic-acid transferase N-terminal" evidence="9">
    <location>
        <begin position="34"/>
        <end position="204"/>
    </location>
</feature>
<organism evidence="10 11">
    <name type="scientific">Polaribacter cellanae</name>
    <dbReference type="NCBI Taxonomy" id="2818493"/>
    <lineage>
        <taxon>Bacteria</taxon>
        <taxon>Pseudomonadati</taxon>
        <taxon>Bacteroidota</taxon>
        <taxon>Flavobacteriia</taxon>
        <taxon>Flavobacteriales</taxon>
        <taxon>Flavobacteriaceae</taxon>
    </lineage>
</organism>
<dbReference type="GO" id="GO:0009245">
    <property type="term" value="P:lipid A biosynthetic process"/>
    <property type="evidence" value="ECO:0007669"/>
    <property type="project" value="TreeGrafter"/>
</dbReference>
<evidence type="ECO:0000256" key="1">
    <source>
        <dbReference type="ARBA" id="ARBA00004713"/>
    </source>
</evidence>
<comment type="similarity">
    <text evidence="8">Belongs to the glycosyltransferase group 1 family.</text>
</comment>
<keyword evidence="8" id="KW-0448">Lipopolysaccharide biosynthesis</keyword>
<proteinExistence type="inferred from homology"/>
<protein>
    <recommendedName>
        <fullName evidence="3 8">3-deoxy-D-manno-octulosonic acid transferase</fullName>
        <shortName evidence="8">Kdo transferase</shortName>
        <ecNumber evidence="2 8">2.4.99.12</ecNumber>
    </recommendedName>
    <alternativeName>
        <fullName evidence="5 8">Lipid IV(A) 3-deoxy-D-manno-octulosonic acid transferase</fullName>
    </alternativeName>
</protein>
<comment type="catalytic activity">
    <reaction evidence="6 8">
        <text>lipid IVA (E. coli) + CMP-3-deoxy-beta-D-manno-octulosonate = alpha-Kdo-(2-&gt;6)-lipid IVA (E. coli) + CMP + H(+)</text>
        <dbReference type="Rhea" id="RHEA:28066"/>
        <dbReference type="ChEBI" id="CHEBI:15378"/>
        <dbReference type="ChEBI" id="CHEBI:58603"/>
        <dbReference type="ChEBI" id="CHEBI:60364"/>
        <dbReference type="ChEBI" id="CHEBI:60377"/>
        <dbReference type="ChEBI" id="CHEBI:85987"/>
        <dbReference type="EC" id="2.4.99.12"/>
    </reaction>
</comment>
<accession>A0A975CRE4</accession>
<dbReference type="InterPro" id="IPR038107">
    <property type="entry name" value="Glycos_transf_N_sf"/>
</dbReference>
<dbReference type="GO" id="GO:0043842">
    <property type="term" value="F:Kdo transferase activity"/>
    <property type="evidence" value="ECO:0007669"/>
    <property type="project" value="UniProtKB-EC"/>
</dbReference>
<dbReference type="PANTHER" id="PTHR42755">
    <property type="entry name" value="3-DEOXY-MANNO-OCTULOSONATE CYTIDYLYLTRANSFERASE"/>
    <property type="match status" value="1"/>
</dbReference>
<keyword evidence="8" id="KW-1003">Cell membrane</keyword>
<name>A0A975CRE4_9FLAO</name>
<reference evidence="10 11" key="1">
    <citation type="submission" date="2021-03" db="EMBL/GenBank/DDBJ databases">
        <title>Complete genome of Polaribacter_sp.SM13.</title>
        <authorList>
            <person name="Jeong S.W."/>
            <person name="Bae J.W."/>
        </authorList>
    </citation>
    <scope>NUCLEOTIDE SEQUENCE [LARGE SCALE GENOMIC DNA]</scope>
    <source>
        <strain evidence="10 11">SM13</strain>
    </source>
</reference>
<dbReference type="Pfam" id="PF04413">
    <property type="entry name" value="Glycos_transf_N"/>
    <property type="match status" value="1"/>
</dbReference>
<dbReference type="AlphaFoldDB" id="A0A975CRE4"/>
<dbReference type="EMBL" id="CP071869">
    <property type="protein sequence ID" value="QTE24124.1"/>
    <property type="molecule type" value="Genomic_DNA"/>
</dbReference>
<evidence type="ECO:0000256" key="8">
    <source>
        <dbReference type="RuleBase" id="RU365103"/>
    </source>
</evidence>
<dbReference type="PANTHER" id="PTHR42755:SF1">
    <property type="entry name" value="3-DEOXY-D-MANNO-OCTULOSONIC ACID TRANSFERASE, MITOCHONDRIAL-RELATED"/>
    <property type="match status" value="1"/>
</dbReference>
<evidence type="ECO:0000256" key="3">
    <source>
        <dbReference type="ARBA" id="ARBA00019077"/>
    </source>
</evidence>
<dbReference type="GO" id="GO:0009244">
    <property type="term" value="P:lipopolysaccharide core region biosynthetic process"/>
    <property type="evidence" value="ECO:0007669"/>
    <property type="project" value="UniProtKB-UniRule"/>
</dbReference>
<sequence length="432" mass="49319">MKFLYDFAIFLASLLLPIAAIFNKKIKLFVDGRKETFSKIEALKKEKVIWFHAASLGEFEQARPIIEALKKKAKKYKILVTFFSPSGYEIRKNYKLADVICYLPLDSKSNAKKFVKVLNPELAVFIKYEFWPNFLNELENKKISTILVSGILREKQVFFKNYGKFMRKSLEAFHHFFVQDLNSQKLLNSINFNNVTVAGDTRFDRVSKILEQDNSLDFINRFKDNKYTIVAGSTWAADEELLVNYINNTALEDEKFIIAPHNIKADAILELQKSINKKVVKYSDVCSSLSRKPVLSKVEMLKKNSIEKSKNLADYQVFIIDTIGILTKIYATADIAYVGGGLKTGLHNILEPATFGIPVVIGNKYDKFKEAVDLVKIGGCLSVKNQQELTSTFKDLKNDISFRNLTGIINKKYIEDNLGATKLIMNYINNTI</sequence>
<comment type="function">
    <text evidence="8">Involved in lipopolysaccharide (LPS) biosynthesis. Catalyzes the transfer of 3-deoxy-D-manno-octulosonate (Kdo) residue(s) from CMP-Kdo to lipid IV(A), the tetraacyldisaccharide-1,4'-bisphosphate precursor of lipid A.</text>
</comment>
<comment type="pathway">
    <text evidence="1 8">Bacterial outer membrane biogenesis; LPS core biosynthesis.</text>
</comment>
<dbReference type="Gene3D" id="3.40.50.11720">
    <property type="entry name" value="3-Deoxy-D-manno-octulosonic-acid transferase, N-terminal domain"/>
    <property type="match status" value="1"/>
</dbReference>
<keyword evidence="8" id="KW-0472">Membrane</keyword>
<dbReference type="InterPro" id="IPR007507">
    <property type="entry name" value="Glycos_transf_N"/>
</dbReference>
<keyword evidence="11" id="KW-1185">Reference proteome</keyword>
<dbReference type="KEGG" id="pcea:J3359_07625"/>
<keyword evidence="4 8" id="KW-0808">Transferase</keyword>
<dbReference type="Proteomes" id="UP000663920">
    <property type="component" value="Chromosome"/>
</dbReference>
<feature type="active site" description="Proton acceptor" evidence="7">
    <location>
        <position position="58"/>
    </location>
</feature>
<evidence type="ECO:0000313" key="10">
    <source>
        <dbReference type="EMBL" id="QTE24124.1"/>
    </source>
</evidence>
<gene>
    <name evidence="10" type="ORF">J3359_07625</name>
</gene>
<evidence type="ECO:0000256" key="5">
    <source>
        <dbReference type="ARBA" id="ARBA00031445"/>
    </source>
</evidence>
<dbReference type="Gene3D" id="3.40.50.2000">
    <property type="entry name" value="Glycogen Phosphorylase B"/>
    <property type="match status" value="1"/>
</dbReference>
<evidence type="ECO:0000256" key="7">
    <source>
        <dbReference type="PIRSR" id="PIRSR639901-1"/>
    </source>
</evidence>
<dbReference type="InterPro" id="IPR039901">
    <property type="entry name" value="Kdotransferase"/>
</dbReference>
<evidence type="ECO:0000259" key="9">
    <source>
        <dbReference type="Pfam" id="PF04413"/>
    </source>
</evidence>
<dbReference type="EC" id="2.4.99.12" evidence="2 8"/>
<evidence type="ECO:0000256" key="4">
    <source>
        <dbReference type="ARBA" id="ARBA00022679"/>
    </source>
</evidence>
<evidence type="ECO:0000256" key="2">
    <source>
        <dbReference type="ARBA" id="ARBA00012621"/>
    </source>
</evidence>